<keyword evidence="3" id="KW-1185">Reference proteome</keyword>
<dbReference type="STRING" id="561176.SAMN04488561_1088"/>
<accession>A0A1H5I920</accession>
<dbReference type="EMBL" id="FNUC01000003">
    <property type="protein sequence ID" value="SEE35998.1"/>
    <property type="molecule type" value="Genomic_DNA"/>
</dbReference>
<proteinExistence type="predicted"/>
<dbReference type="InterPro" id="IPR036291">
    <property type="entry name" value="NAD(P)-bd_dom_sf"/>
</dbReference>
<dbReference type="OrthoDB" id="9771302at2"/>
<feature type="domain" description="NAD(P)-binding" evidence="1">
    <location>
        <begin position="7"/>
        <end position="102"/>
    </location>
</feature>
<evidence type="ECO:0000259" key="1">
    <source>
        <dbReference type="Pfam" id="PF13460"/>
    </source>
</evidence>
<dbReference type="AlphaFoldDB" id="A0A1H5I920"/>
<dbReference type="RefSeq" id="WP_069113117.1">
    <property type="nucleotide sequence ID" value="NZ_FNUC01000003.1"/>
</dbReference>
<gene>
    <name evidence="2" type="ORF">SAMN04488561_1088</name>
</gene>
<sequence length="248" mass="25718">MRIAVAGGTGRLGRHLVDALTEAGHDAAPFSRTTGVDVVTGEGLAAALKGADVLVDAATGPSPDRDEAAAFFRAAVANLRQAGADAGVQRVVVVSIIGADRFTSSYAASKADQERAWLDGPLPVRILRSDLFHEFVEPMMGWGRQGDVVHLPRMVRQPVAARTVAETAAELATAPDGPPLLEVAGPRVENLVDLGTLVLAHRGDPARAEGVSDPGDPDGVLYEAGRVLPGPDAVVAGPSFADWLEGTR</sequence>
<name>A0A1H5I920_9ACTN</name>
<dbReference type="InterPro" id="IPR016040">
    <property type="entry name" value="NAD(P)-bd_dom"/>
</dbReference>
<dbReference type="Pfam" id="PF13460">
    <property type="entry name" value="NAD_binding_10"/>
    <property type="match status" value="1"/>
</dbReference>
<dbReference type="Proteomes" id="UP000181980">
    <property type="component" value="Unassembled WGS sequence"/>
</dbReference>
<reference evidence="3" key="1">
    <citation type="submission" date="2016-10" db="EMBL/GenBank/DDBJ databases">
        <authorList>
            <person name="Varghese N."/>
            <person name="Submissions S."/>
        </authorList>
    </citation>
    <scope>NUCLEOTIDE SEQUENCE [LARGE SCALE GENOMIC DNA]</scope>
    <source>
        <strain evidence="3">DSM 45237</strain>
    </source>
</reference>
<dbReference type="Gene3D" id="3.40.50.720">
    <property type="entry name" value="NAD(P)-binding Rossmann-like Domain"/>
    <property type="match status" value="1"/>
</dbReference>
<dbReference type="SUPFAM" id="SSF51735">
    <property type="entry name" value="NAD(P)-binding Rossmann-fold domains"/>
    <property type="match status" value="1"/>
</dbReference>
<protein>
    <submittedName>
        <fullName evidence="2">Uncharacterized conserved protein YbjT, contains NAD(P)-binding and DUF2867 domains</fullName>
    </submittedName>
</protein>
<evidence type="ECO:0000313" key="2">
    <source>
        <dbReference type="EMBL" id="SEE35998.1"/>
    </source>
</evidence>
<evidence type="ECO:0000313" key="3">
    <source>
        <dbReference type="Proteomes" id="UP000181980"/>
    </source>
</evidence>
<organism evidence="2 3">
    <name type="scientific">Jiangella alba</name>
    <dbReference type="NCBI Taxonomy" id="561176"/>
    <lineage>
        <taxon>Bacteria</taxon>
        <taxon>Bacillati</taxon>
        <taxon>Actinomycetota</taxon>
        <taxon>Actinomycetes</taxon>
        <taxon>Jiangellales</taxon>
        <taxon>Jiangellaceae</taxon>
        <taxon>Jiangella</taxon>
    </lineage>
</organism>